<proteinExistence type="predicted"/>
<comment type="caution">
    <text evidence="8">The sequence shown here is derived from an EMBL/GenBank/DDBJ whole genome shotgun (WGS) entry which is preliminary data.</text>
</comment>
<keyword evidence="4" id="KW-0812">Transmembrane</keyword>
<evidence type="ECO:0000313" key="8">
    <source>
        <dbReference type="EMBL" id="GJT63801.1"/>
    </source>
</evidence>
<accession>A0ABQ5FKB3</accession>
<dbReference type="PANTHER" id="PTHR13301">
    <property type="entry name" value="X-BOX TRANSCRIPTION FACTOR-RELATED"/>
    <property type="match status" value="1"/>
</dbReference>
<keyword evidence="9" id="KW-1185">Reference proteome</keyword>
<keyword evidence="7" id="KW-0961">Cell wall biogenesis/degradation</keyword>
<keyword evidence="6" id="KW-0472">Membrane</keyword>
<evidence type="ECO:0000256" key="6">
    <source>
        <dbReference type="ARBA" id="ARBA00023136"/>
    </source>
</evidence>
<evidence type="ECO:0000313" key="9">
    <source>
        <dbReference type="Proteomes" id="UP001151760"/>
    </source>
</evidence>
<comment type="subcellular location">
    <subcellularLocation>
        <location evidence="1">Endomembrane system</location>
        <topology evidence="1">Multi-pass membrane protein</topology>
    </subcellularLocation>
</comment>
<evidence type="ECO:0000256" key="1">
    <source>
        <dbReference type="ARBA" id="ARBA00004127"/>
    </source>
</evidence>
<keyword evidence="2" id="KW-0328">Glycosyltransferase</keyword>
<evidence type="ECO:0000256" key="4">
    <source>
        <dbReference type="ARBA" id="ARBA00022692"/>
    </source>
</evidence>
<sequence>MELCPNVPSLQVPSPMNKFSQNDMSNAVRHGVENGAESIVNPFKVVVVNGISNHYSEGCVYDLFQKLDEPIMENIFLKSFDGYIEWCTHVETILQVRQDEWTSSYEYDQDVGGEMATNWLERRADLVLAFLWATWQAFFINPMHHQLFLENLPQVAKESDYPGLDVFVCTADPFKEPPVGVVNTVLSVLAYDYPTEKLSVYVSDDGGSQLTLFAFMECAKFARHWLPYCRKYNIMDRSPEVHFANDTCLFPKQKTFRCAF</sequence>
<evidence type="ECO:0000256" key="2">
    <source>
        <dbReference type="ARBA" id="ARBA00022676"/>
    </source>
</evidence>
<keyword evidence="5" id="KW-1133">Transmembrane helix</keyword>
<name>A0ABQ5FKB3_9ASTR</name>
<gene>
    <name evidence="8" type="ORF">Tco_1015281</name>
</gene>
<protein>
    <submittedName>
        <fullName evidence="8">Cellulose synthase-like protein G3</fullName>
    </submittedName>
</protein>
<dbReference type="EMBL" id="BQNB010017490">
    <property type="protein sequence ID" value="GJT63801.1"/>
    <property type="molecule type" value="Genomic_DNA"/>
</dbReference>
<reference evidence="8" key="1">
    <citation type="journal article" date="2022" name="Int. J. Mol. Sci.">
        <title>Draft Genome of Tanacetum Coccineum: Genomic Comparison of Closely Related Tanacetum-Family Plants.</title>
        <authorList>
            <person name="Yamashiro T."/>
            <person name="Shiraishi A."/>
            <person name="Nakayama K."/>
            <person name="Satake H."/>
        </authorList>
    </citation>
    <scope>NUCLEOTIDE SEQUENCE</scope>
</reference>
<dbReference type="InterPro" id="IPR005150">
    <property type="entry name" value="Cellulose_synth"/>
</dbReference>
<evidence type="ECO:0000256" key="5">
    <source>
        <dbReference type="ARBA" id="ARBA00022989"/>
    </source>
</evidence>
<organism evidence="8 9">
    <name type="scientific">Tanacetum coccineum</name>
    <dbReference type="NCBI Taxonomy" id="301880"/>
    <lineage>
        <taxon>Eukaryota</taxon>
        <taxon>Viridiplantae</taxon>
        <taxon>Streptophyta</taxon>
        <taxon>Embryophyta</taxon>
        <taxon>Tracheophyta</taxon>
        <taxon>Spermatophyta</taxon>
        <taxon>Magnoliopsida</taxon>
        <taxon>eudicotyledons</taxon>
        <taxon>Gunneridae</taxon>
        <taxon>Pentapetalae</taxon>
        <taxon>asterids</taxon>
        <taxon>campanulids</taxon>
        <taxon>Asterales</taxon>
        <taxon>Asteraceae</taxon>
        <taxon>Asteroideae</taxon>
        <taxon>Anthemideae</taxon>
        <taxon>Anthemidinae</taxon>
        <taxon>Tanacetum</taxon>
    </lineage>
</organism>
<dbReference type="Proteomes" id="UP001151760">
    <property type="component" value="Unassembled WGS sequence"/>
</dbReference>
<dbReference type="Pfam" id="PF03552">
    <property type="entry name" value="Cellulose_synt"/>
    <property type="match status" value="1"/>
</dbReference>
<keyword evidence="3" id="KW-0808">Transferase</keyword>
<dbReference type="InterPro" id="IPR029044">
    <property type="entry name" value="Nucleotide-diphossugar_trans"/>
</dbReference>
<dbReference type="Gene3D" id="3.90.550.10">
    <property type="entry name" value="Spore Coat Polysaccharide Biosynthesis Protein SpsA, Chain A"/>
    <property type="match status" value="1"/>
</dbReference>
<evidence type="ECO:0000256" key="3">
    <source>
        <dbReference type="ARBA" id="ARBA00022679"/>
    </source>
</evidence>
<reference evidence="8" key="2">
    <citation type="submission" date="2022-01" db="EMBL/GenBank/DDBJ databases">
        <authorList>
            <person name="Yamashiro T."/>
            <person name="Shiraishi A."/>
            <person name="Satake H."/>
            <person name="Nakayama K."/>
        </authorList>
    </citation>
    <scope>NUCLEOTIDE SEQUENCE</scope>
</reference>
<evidence type="ECO:0000256" key="7">
    <source>
        <dbReference type="ARBA" id="ARBA00023316"/>
    </source>
</evidence>